<evidence type="ECO:0000256" key="1">
    <source>
        <dbReference type="SAM" id="Phobius"/>
    </source>
</evidence>
<sequence length="113" mass="12238">MECEVTATAEERLVHIHEELRPQHVSFSNDGIAGSGLLFVLPDLTVASRFEGAFLSGGSRQLRAQSAHASFLVHHCYANGQSLSGLVLLCLSLSVKLMFCFSLNSAFLLLVSM</sequence>
<accession>A0A068FAZ9</accession>
<keyword evidence="1" id="KW-0812">Transmembrane</keyword>
<reference evidence="2" key="2">
    <citation type="submission" date="2012-11" db="EMBL/GenBank/DDBJ databases">
        <authorList>
            <person name="Lu Y.-H."/>
            <person name="Arnaud D."/>
            <person name="Belcram H."/>
            <person name="Falentin C."/>
            <person name="Rouault P."/>
            <person name="Piel N."/>
            <person name="Lucas M.-O."/>
            <person name="Just J."/>
            <person name="Renard M."/>
            <person name="Delourme R."/>
            <person name="Chalhoub B."/>
        </authorList>
    </citation>
    <scope>NUCLEOTIDE SEQUENCE</scope>
    <source>
        <tissue evidence="2">Young leaves</tissue>
    </source>
</reference>
<dbReference type="EMBL" id="KC206509">
    <property type="protein sequence ID" value="AID60106.1"/>
    <property type="molecule type" value="Genomic_DNA"/>
</dbReference>
<keyword evidence="1" id="KW-1133">Transmembrane helix</keyword>
<organism evidence="2">
    <name type="scientific">Brassica napus</name>
    <name type="common">Rape</name>
    <dbReference type="NCBI Taxonomy" id="3708"/>
    <lineage>
        <taxon>Eukaryota</taxon>
        <taxon>Viridiplantae</taxon>
        <taxon>Streptophyta</taxon>
        <taxon>Embryophyta</taxon>
        <taxon>Tracheophyta</taxon>
        <taxon>Spermatophyta</taxon>
        <taxon>Magnoliopsida</taxon>
        <taxon>eudicotyledons</taxon>
        <taxon>Gunneridae</taxon>
        <taxon>Pentapetalae</taxon>
        <taxon>rosids</taxon>
        <taxon>malvids</taxon>
        <taxon>Brassicales</taxon>
        <taxon>Brassicaceae</taxon>
        <taxon>Brassiceae</taxon>
        <taxon>Brassica</taxon>
    </lineage>
</organism>
<protein>
    <submittedName>
        <fullName evidence="2">Uncharacterized protein</fullName>
    </submittedName>
</protein>
<evidence type="ECO:0000313" key="2">
    <source>
        <dbReference type="EMBL" id="AID60106.1"/>
    </source>
</evidence>
<keyword evidence="1" id="KW-0472">Membrane</keyword>
<proteinExistence type="predicted"/>
<reference evidence="2" key="1">
    <citation type="journal article" date="2012" name="Plant Cell">
        <title>A dominant point mutation in a RINGv E3 ubiquitin ligase homoeologous gene leads to cleistogamy in Brassica napus.</title>
        <authorList>
            <person name="Lu Y.H."/>
            <person name="Arnaud D."/>
            <person name="Belcram H."/>
            <person name="Falentin C."/>
            <person name="Rouault P."/>
            <person name="Piel N."/>
            <person name="Lucas M.O."/>
            <person name="Just J."/>
            <person name="Renard M."/>
            <person name="Delourme R."/>
            <person name="Chalhoub B."/>
        </authorList>
    </citation>
    <scope>NUCLEOTIDE SEQUENCE</scope>
    <source>
        <tissue evidence="2">Young leaves</tissue>
    </source>
</reference>
<gene>
    <name evidence="2" type="ORF">GSBNAPT00096232010_7N2</name>
</gene>
<feature type="transmembrane region" description="Helical" evidence="1">
    <location>
        <begin position="86"/>
        <end position="111"/>
    </location>
</feature>
<dbReference type="AlphaFoldDB" id="A0A068FAZ9"/>
<name>A0A068FAZ9_BRANA</name>